<dbReference type="Gene3D" id="2.60.120.260">
    <property type="entry name" value="Galactose-binding domain-like"/>
    <property type="match status" value="1"/>
</dbReference>
<proteinExistence type="predicted"/>
<dbReference type="NCBIfam" id="TIGR00976">
    <property type="entry name" value="CocE_NonD"/>
    <property type="match status" value="1"/>
</dbReference>
<dbReference type="Pfam" id="PF02129">
    <property type="entry name" value="Peptidase_S15"/>
    <property type="match status" value="1"/>
</dbReference>
<dbReference type="AlphaFoldDB" id="A0A0P7B677"/>
<feature type="region of interest" description="Disordered" evidence="2">
    <location>
        <begin position="346"/>
        <end position="385"/>
    </location>
</feature>
<evidence type="ECO:0000313" key="5">
    <source>
        <dbReference type="Proteomes" id="UP000050424"/>
    </source>
</evidence>
<dbReference type="Gene3D" id="3.40.50.1820">
    <property type="entry name" value="alpha/beta hydrolase"/>
    <property type="match status" value="1"/>
</dbReference>
<keyword evidence="1" id="KW-0378">Hydrolase</keyword>
<dbReference type="InterPro" id="IPR029058">
    <property type="entry name" value="AB_hydrolase_fold"/>
</dbReference>
<protein>
    <recommendedName>
        <fullName evidence="3">Xaa-Pro dipeptidyl-peptidase C-terminal domain-containing protein</fullName>
    </recommendedName>
</protein>
<feature type="compositionally biased region" description="Basic and acidic residues" evidence="2">
    <location>
        <begin position="346"/>
        <end position="357"/>
    </location>
</feature>
<accession>A0A0P7B677</accession>
<dbReference type="Proteomes" id="UP000050424">
    <property type="component" value="Unassembled WGS sequence"/>
</dbReference>
<feature type="compositionally biased region" description="Polar residues" evidence="2">
    <location>
        <begin position="375"/>
        <end position="385"/>
    </location>
</feature>
<evidence type="ECO:0000256" key="2">
    <source>
        <dbReference type="SAM" id="MobiDB-lite"/>
    </source>
</evidence>
<dbReference type="Gene3D" id="1.10.3020.20">
    <property type="match status" value="1"/>
</dbReference>
<evidence type="ECO:0000313" key="4">
    <source>
        <dbReference type="EMBL" id="KPM41469.1"/>
    </source>
</evidence>
<keyword evidence="5" id="KW-1185">Reference proteome</keyword>
<evidence type="ECO:0000259" key="3">
    <source>
        <dbReference type="SMART" id="SM00939"/>
    </source>
</evidence>
<comment type="caution">
    <text evidence="4">The sequence shown here is derived from an EMBL/GenBank/DDBJ whole genome shotgun (WGS) entry which is preliminary data.</text>
</comment>
<dbReference type="EMBL" id="LKCW01000064">
    <property type="protein sequence ID" value="KPM41469.1"/>
    <property type="molecule type" value="Genomic_DNA"/>
</dbReference>
<dbReference type="OrthoDB" id="2578740at2759"/>
<reference evidence="4 5" key="1">
    <citation type="submission" date="2015-09" db="EMBL/GenBank/DDBJ databases">
        <title>Draft genome of a European isolate of the apple canker pathogen Neonectria ditissima.</title>
        <authorList>
            <person name="Gomez-Cortecero A."/>
            <person name="Harrison R.J."/>
            <person name="Armitage A.D."/>
        </authorList>
    </citation>
    <scope>NUCLEOTIDE SEQUENCE [LARGE SCALE GENOMIC DNA]</scope>
    <source>
        <strain evidence="4 5">R09/05</strain>
    </source>
</reference>
<dbReference type="SUPFAM" id="SSF53474">
    <property type="entry name" value="alpha/beta-Hydrolases"/>
    <property type="match status" value="1"/>
</dbReference>
<dbReference type="InterPro" id="IPR013736">
    <property type="entry name" value="Xaa-Pro_dipept_C"/>
</dbReference>
<feature type="domain" description="Xaa-Pro dipeptidyl-peptidase C-terminal" evidence="3">
    <location>
        <begin position="318"/>
        <end position="558"/>
    </location>
</feature>
<dbReference type="GO" id="GO:0008239">
    <property type="term" value="F:dipeptidyl-peptidase activity"/>
    <property type="evidence" value="ECO:0007669"/>
    <property type="project" value="InterPro"/>
</dbReference>
<sequence length="565" mass="64088">MELHTENFAPFYRKSVHPQRVAPPLQPAPPLKQETIKLDASDVLLQKDIPIKMRDGVTLYADLYQPSPDIATKSPTIVLFAPFGKHGAVPRERFQNMGVDWGKLSKYTKWELPDPLQWCGKWHFSLLCVDPRGTWWSEGTASNFLSSEEGRDGYDIVEWIAEQPWSTGNVGWGGGVSYFAMSAYQTAVLKPPHLKSIMIWEGISDIYREVNCPGGIPNVPFQHFWMNMTGNGLTTSEDHAVASIEHPLFDDYWQSKVVDWSLIDIPAFSVTGWSSLGLHLRGTIEAWKKMSSRQKYLQVHGGREWSEFYKDANIHKQRQFWDRYLKGLGNEVDQWPRVEIDVRTSADQSLRRSEPDFPPRAQHTKYELGADGKLNPSSMSSTSNQEPSYVTFLAHKADSEVAFDVVLDRSTEISGYSSVKLFIQALQFPDVDLFVALQKLDKDGREVKFYHSTQQLEAAASFGWLRASHRELDLAASTPERPVHLHRRRLWLQTQEIAEVDIELWPSSTVWQAGESIRLVIKGTTFTNSDNITQFKGPSHSFGEVRVWSGGSYNSGLTLPVVSLV</sequence>
<dbReference type="STRING" id="78410.A0A0P7B677"/>
<dbReference type="PANTHER" id="PTHR43056:SF10">
    <property type="entry name" value="COCE_NOND FAMILY, PUTATIVE (AFU_ORTHOLOGUE AFUA_7G00600)-RELATED"/>
    <property type="match status" value="1"/>
</dbReference>
<organism evidence="4 5">
    <name type="scientific">Neonectria ditissima</name>
    <dbReference type="NCBI Taxonomy" id="78410"/>
    <lineage>
        <taxon>Eukaryota</taxon>
        <taxon>Fungi</taxon>
        <taxon>Dikarya</taxon>
        <taxon>Ascomycota</taxon>
        <taxon>Pezizomycotina</taxon>
        <taxon>Sordariomycetes</taxon>
        <taxon>Hypocreomycetidae</taxon>
        <taxon>Hypocreales</taxon>
        <taxon>Nectriaceae</taxon>
        <taxon>Neonectria</taxon>
    </lineage>
</organism>
<dbReference type="Pfam" id="PF08530">
    <property type="entry name" value="PepX_C"/>
    <property type="match status" value="1"/>
</dbReference>
<dbReference type="InterPro" id="IPR000383">
    <property type="entry name" value="Xaa-Pro-like_dom"/>
</dbReference>
<dbReference type="PANTHER" id="PTHR43056">
    <property type="entry name" value="PEPTIDASE S9 PROLYL OLIGOPEPTIDASE"/>
    <property type="match status" value="1"/>
</dbReference>
<dbReference type="SMART" id="SM00939">
    <property type="entry name" value="PepX_C"/>
    <property type="match status" value="1"/>
</dbReference>
<gene>
    <name evidence="4" type="ORF">AK830_g5099</name>
</gene>
<dbReference type="InterPro" id="IPR008979">
    <property type="entry name" value="Galactose-bd-like_sf"/>
</dbReference>
<dbReference type="SUPFAM" id="SSF49785">
    <property type="entry name" value="Galactose-binding domain-like"/>
    <property type="match status" value="1"/>
</dbReference>
<name>A0A0P7B677_9HYPO</name>
<dbReference type="InterPro" id="IPR005674">
    <property type="entry name" value="CocE/Ser_esterase"/>
</dbReference>
<evidence type="ECO:0000256" key="1">
    <source>
        <dbReference type="ARBA" id="ARBA00022801"/>
    </source>
</evidence>
<dbReference type="InterPro" id="IPR050585">
    <property type="entry name" value="Xaa-Pro_dipeptidyl-ppase/CocE"/>
</dbReference>